<feature type="compositionally biased region" description="Basic and acidic residues" evidence="1">
    <location>
        <begin position="44"/>
        <end position="53"/>
    </location>
</feature>
<proteinExistence type="predicted"/>
<name>A0A927D273_9RHOB</name>
<reference evidence="2" key="1">
    <citation type="submission" date="2020-08" db="EMBL/GenBank/DDBJ databases">
        <title>Sulfitobacter aestuariivivens sp. nov., isolated from a tidal flat.</title>
        <authorList>
            <person name="Park S."/>
            <person name="Yoon J.-H."/>
        </authorList>
    </citation>
    <scope>NUCLEOTIDE SEQUENCE</scope>
    <source>
        <strain evidence="2">TSTF-M16</strain>
    </source>
</reference>
<organism evidence="2 3">
    <name type="scientific">Sulfitobacter aestuariivivens</name>
    <dbReference type="NCBI Taxonomy" id="2766981"/>
    <lineage>
        <taxon>Bacteria</taxon>
        <taxon>Pseudomonadati</taxon>
        <taxon>Pseudomonadota</taxon>
        <taxon>Alphaproteobacteria</taxon>
        <taxon>Rhodobacterales</taxon>
        <taxon>Roseobacteraceae</taxon>
        <taxon>Sulfitobacter</taxon>
    </lineage>
</organism>
<dbReference type="AlphaFoldDB" id="A0A927D273"/>
<gene>
    <name evidence="2" type="ORF">H9Q16_07435</name>
</gene>
<keyword evidence="3" id="KW-1185">Reference proteome</keyword>
<comment type="caution">
    <text evidence="2">The sequence shown here is derived from an EMBL/GenBank/DDBJ whole genome shotgun (WGS) entry which is preliminary data.</text>
</comment>
<evidence type="ECO:0000313" key="3">
    <source>
        <dbReference type="Proteomes" id="UP000635142"/>
    </source>
</evidence>
<dbReference type="EMBL" id="JACTAG010000001">
    <property type="protein sequence ID" value="MBD3663750.1"/>
    <property type="molecule type" value="Genomic_DNA"/>
</dbReference>
<feature type="region of interest" description="Disordered" evidence="1">
    <location>
        <begin position="1"/>
        <end position="53"/>
    </location>
</feature>
<evidence type="ECO:0000256" key="1">
    <source>
        <dbReference type="SAM" id="MobiDB-lite"/>
    </source>
</evidence>
<protein>
    <submittedName>
        <fullName evidence="2">Uncharacterized protein</fullName>
    </submittedName>
</protein>
<accession>A0A927D273</accession>
<dbReference type="RefSeq" id="WP_191074686.1">
    <property type="nucleotide sequence ID" value="NZ_JACTAG010000001.1"/>
</dbReference>
<sequence>MSDDKKDARPDVAKDNQPQNPKGPKEKWHNPEATLGDAPASDPNAEKRSRVSD</sequence>
<evidence type="ECO:0000313" key="2">
    <source>
        <dbReference type="EMBL" id="MBD3663750.1"/>
    </source>
</evidence>
<feature type="compositionally biased region" description="Basic and acidic residues" evidence="1">
    <location>
        <begin position="1"/>
        <end position="14"/>
    </location>
</feature>
<dbReference type="Proteomes" id="UP000635142">
    <property type="component" value="Unassembled WGS sequence"/>
</dbReference>